<dbReference type="Pfam" id="PF00892">
    <property type="entry name" value="EamA"/>
    <property type="match status" value="2"/>
</dbReference>
<feature type="transmembrane region" description="Helical" evidence="7">
    <location>
        <begin position="125"/>
        <end position="145"/>
    </location>
</feature>
<dbReference type="OrthoDB" id="7850605at2"/>
<feature type="transmembrane region" description="Helical" evidence="7">
    <location>
        <begin position="34"/>
        <end position="54"/>
    </location>
</feature>
<evidence type="ECO:0000256" key="2">
    <source>
        <dbReference type="ARBA" id="ARBA00022475"/>
    </source>
</evidence>
<comment type="subcellular location">
    <subcellularLocation>
        <location evidence="1">Cell membrane</location>
        <topology evidence="1">Multi-pass membrane protein</topology>
    </subcellularLocation>
</comment>
<dbReference type="PANTHER" id="PTHR32322">
    <property type="entry name" value="INNER MEMBRANE TRANSPORTER"/>
    <property type="match status" value="1"/>
</dbReference>
<keyword evidence="4 7" id="KW-1133">Transmembrane helix</keyword>
<gene>
    <name evidence="9" type="ORF">EOI86_08085</name>
</gene>
<feature type="region of interest" description="Disordered" evidence="6">
    <location>
        <begin position="1"/>
        <end position="24"/>
    </location>
</feature>
<evidence type="ECO:0000256" key="6">
    <source>
        <dbReference type="SAM" id="MobiDB-lite"/>
    </source>
</evidence>
<feature type="transmembrane region" description="Helical" evidence="7">
    <location>
        <begin position="273"/>
        <end position="293"/>
    </location>
</feature>
<keyword evidence="10" id="KW-1185">Reference proteome</keyword>
<evidence type="ECO:0000259" key="8">
    <source>
        <dbReference type="PROSITE" id="PS50843"/>
    </source>
</evidence>
<feature type="transmembrane region" description="Helical" evidence="7">
    <location>
        <begin position="299"/>
        <end position="316"/>
    </location>
</feature>
<name>A0A3S2VS29_9PROT</name>
<dbReference type="SUPFAM" id="SSF103481">
    <property type="entry name" value="Multidrug resistance efflux transporter EmrE"/>
    <property type="match status" value="2"/>
</dbReference>
<keyword evidence="2" id="KW-1003">Cell membrane</keyword>
<keyword evidence="3 7" id="KW-0812">Transmembrane</keyword>
<dbReference type="GO" id="GO:0005886">
    <property type="term" value="C:plasma membrane"/>
    <property type="evidence" value="ECO:0007669"/>
    <property type="project" value="UniProtKB-SubCell"/>
</dbReference>
<evidence type="ECO:0000313" key="10">
    <source>
        <dbReference type="Proteomes" id="UP000287447"/>
    </source>
</evidence>
<protein>
    <submittedName>
        <fullName evidence="9">DMT family transporter</fullName>
    </submittedName>
</protein>
<dbReference type="EMBL" id="SADE01000001">
    <property type="protein sequence ID" value="RVU39195.1"/>
    <property type="molecule type" value="Genomic_DNA"/>
</dbReference>
<feature type="transmembrane region" description="Helical" evidence="7">
    <location>
        <begin position="210"/>
        <end position="230"/>
    </location>
</feature>
<evidence type="ECO:0000256" key="4">
    <source>
        <dbReference type="ARBA" id="ARBA00022989"/>
    </source>
</evidence>
<proteinExistence type="predicted"/>
<dbReference type="PANTHER" id="PTHR32322:SF18">
    <property type="entry name" value="S-ADENOSYLMETHIONINE_S-ADENOSYLHOMOCYSTEINE TRANSPORTER"/>
    <property type="match status" value="1"/>
</dbReference>
<feature type="transmembrane region" description="Helical" evidence="7">
    <location>
        <begin position="245"/>
        <end position="266"/>
    </location>
</feature>
<comment type="caution">
    <text evidence="9">The sequence shown here is derived from an EMBL/GenBank/DDBJ whole genome shotgun (WGS) entry which is preliminary data.</text>
</comment>
<dbReference type="InterPro" id="IPR007117">
    <property type="entry name" value="Expansin_CBD"/>
</dbReference>
<dbReference type="PROSITE" id="PS50843">
    <property type="entry name" value="EXPANSIN_CBD"/>
    <property type="match status" value="1"/>
</dbReference>
<keyword evidence="5 7" id="KW-0472">Membrane</keyword>
<feature type="transmembrane region" description="Helical" evidence="7">
    <location>
        <begin position="66"/>
        <end position="84"/>
    </location>
</feature>
<evidence type="ECO:0000256" key="5">
    <source>
        <dbReference type="ARBA" id="ARBA00023136"/>
    </source>
</evidence>
<dbReference type="InterPro" id="IPR050638">
    <property type="entry name" value="AA-Vitamin_Transporters"/>
</dbReference>
<feature type="transmembrane region" description="Helical" evidence="7">
    <location>
        <begin position="154"/>
        <end position="173"/>
    </location>
</feature>
<feature type="domain" description="Expansin-like CBD" evidence="8">
    <location>
        <begin position="18"/>
        <end position="102"/>
    </location>
</feature>
<feature type="transmembrane region" description="Helical" evidence="7">
    <location>
        <begin position="96"/>
        <end position="113"/>
    </location>
</feature>
<feature type="transmembrane region" description="Helical" evidence="7">
    <location>
        <begin position="179"/>
        <end position="198"/>
    </location>
</feature>
<dbReference type="RefSeq" id="WP_127764566.1">
    <property type="nucleotide sequence ID" value="NZ_SADE01000001.1"/>
</dbReference>
<evidence type="ECO:0000256" key="7">
    <source>
        <dbReference type="SAM" id="Phobius"/>
    </source>
</evidence>
<dbReference type="InterPro" id="IPR000620">
    <property type="entry name" value="EamA_dom"/>
</dbReference>
<reference evidence="10" key="1">
    <citation type="submission" date="2019-01" db="EMBL/GenBank/DDBJ databases">
        <title>Gri0909 isolated from a small marine red alga.</title>
        <authorList>
            <person name="Kim J."/>
            <person name="Jeong S.E."/>
            <person name="Jeon C.O."/>
        </authorList>
    </citation>
    <scope>NUCLEOTIDE SEQUENCE [LARGE SCALE GENOMIC DNA]</scope>
    <source>
        <strain evidence="10">Gri0909</strain>
    </source>
</reference>
<dbReference type="AlphaFoldDB" id="A0A3S2VS29"/>
<evidence type="ECO:0000256" key="3">
    <source>
        <dbReference type="ARBA" id="ARBA00022692"/>
    </source>
</evidence>
<organism evidence="9 10">
    <name type="scientific">Hwanghaeella grinnelliae</name>
    <dbReference type="NCBI Taxonomy" id="2500179"/>
    <lineage>
        <taxon>Bacteria</taxon>
        <taxon>Pseudomonadati</taxon>
        <taxon>Pseudomonadota</taxon>
        <taxon>Alphaproteobacteria</taxon>
        <taxon>Rhodospirillales</taxon>
        <taxon>Rhodospirillaceae</taxon>
        <taxon>Hwanghaeella</taxon>
    </lineage>
</organism>
<evidence type="ECO:0000313" key="9">
    <source>
        <dbReference type="EMBL" id="RVU39195.1"/>
    </source>
</evidence>
<dbReference type="InterPro" id="IPR037185">
    <property type="entry name" value="EmrE-like"/>
</dbReference>
<dbReference type="Proteomes" id="UP000287447">
    <property type="component" value="Unassembled WGS sequence"/>
</dbReference>
<accession>A0A3S2VS29</accession>
<sequence length="322" mass="34295">MKPQDGVSAGPPPPGRPVSGAQTMQASQDQGIPASAWLLLLVLALAWGSTWPMMKLAVAEIPVLSFRFISVVAGSMTLFMVGWIKNRNILPKRWEWSAIIRIGLLNVALWYSLSALAVTTLPAGRAALLAFTTPLWAMIIEMLLYKAPVTVRRAFGIVLALAAIGFLTFEDLFAVEPSFIGIAAILAASFCQTFGSILQQRAGFESPVYTLIPWQMVLGGIPILIAAPIIDGTEWMGTVSLEAVLASFSVAVFSICVGVVSWYTILSKTTMTFAALGSLVVPFAAISLSAVLLGETLTATDIIGLVLITAAIGTTIRRRRAA</sequence>
<evidence type="ECO:0000256" key="1">
    <source>
        <dbReference type="ARBA" id="ARBA00004651"/>
    </source>
</evidence>